<evidence type="ECO:0000313" key="4">
    <source>
        <dbReference type="EMBL" id="KIS23828.1"/>
    </source>
</evidence>
<dbReference type="InterPro" id="IPR045735">
    <property type="entry name" value="Spore_III_AA_AAA+_ATPase"/>
</dbReference>
<keyword evidence="2" id="KW-0067">ATP-binding</keyword>
<organism evidence="4 5">
    <name type="scientific">Clostridium botulinum B2 450</name>
    <dbReference type="NCBI Taxonomy" id="1379739"/>
    <lineage>
        <taxon>Bacteria</taxon>
        <taxon>Bacillati</taxon>
        <taxon>Bacillota</taxon>
        <taxon>Clostridia</taxon>
        <taxon>Eubacteriales</taxon>
        <taxon>Clostridiaceae</taxon>
        <taxon>Clostridium</taxon>
    </lineage>
</organism>
<dbReference type="PANTHER" id="PTHR20953:SF3">
    <property type="entry name" value="P-LOOP CONTAINING NUCLEOSIDE TRIPHOSPHATE HYDROLASES SUPERFAMILY PROTEIN"/>
    <property type="match status" value="1"/>
</dbReference>
<comment type="caution">
    <text evidence="4">The sequence shown here is derived from an EMBL/GenBank/DDBJ whole genome shotgun (WGS) entry which is preliminary data.</text>
</comment>
<protein>
    <submittedName>
        <fullName evidence="4">Stage III sporulation protein AA</fullName>
    </submittedName>
</protein>
<evidence type="ECO:0000256" key="1">
    <source>
        <dbReference type="ARBA" id="ARBA00022741"/>
    </source>
</evidence>
<name>A0A0D0ZZ33_CLOBO</name>
<feature type="domain" description="Stage III sporulation protein AA AAA+ ATPase" evidence="3">
    <location>
        <begin position="7"/>
        <end position="299"/>
    </location>
</feature>
<evidence type="ECO:0000313" key="5">
    <source>
        <dbReference type="Proteomes" id="UP000032250"/>
    </source>
</evidence>
<accession>A0A0D0ZZ33</accession>
<dbReference type="PANTHER" id="PTHR20953">
    <property type="entry name" value="KINASE-RELATED"/>
    <property type="match status" value="1"/>
</dbReference>
<dbReference type="PATRIC" id="fig|1379739.3.peg.2271"/>
<gene>
    <name evidence="4" type="ORF">N495_09555</name>
</gene>
<evidence type="ECO:0000259" key="3">
    <source>
        <dbReference type="Pfam" id="PF19568"/>
    </source>
</evidence>
<dbReference type="NCBIfam" id="TIGR02858">
    <property type="entry name" value="spore_III_AA"/>
    <property type="match status" value="1"/>
</dbReference>
<sequence length="310" mass="34846">MINLYTKEILNILPSHISRLICDLDEVDKLQEIRFKIGKPICFQIGNREKLASYEVKREDIKSIVQRMSNYSIYSFEEEIKQGYLTIKGGHRVGICGRCVIDGGKVKTIRDISSLNIRICREIYNASKLVMPYIVENGQVLNTIIISPPKCGKTTIIRDISKKISDGVDALNLKGQKVSVIDERSEIAGSYNGVPQLDVGLRTDVLDNCPKSEGIVMAIRSMAPEVIICDEIGTYKDVESILIALNSGVSLITTIHGFGVEDIYNRPVFKEIVENKVFKRAIVLSSKKSVGTLEYVYDFNKKTKLYCRII</sequence>
<dbReference type="AlphaFoldDB" id="A0A0D0ZZ33"/>
<dbReference type="InterPro" id="IPR014217">
    <property type="entry name" value="Spore_III_AA"/>
</dbReference>
<keyword evidence="1" id="KW-0547">Nucleotide-binding</keyword>
<dbReference type="GO" id="GO:0005524">
    <property type="term" value="F:ATP binding"/>
    <property type="evidence" value="ECO:0007669"/>
    <property type="project" value="UniProtKB-KW"/>
</dbReference>
<dbReference type="InterPro" id="IPR027417">
    <property type="entry name" value="P-loop_NTPase"/>
</dbReference>
<dbReference type="HOGENOM" id="CLU_052793_0_0_9"/>
<dbReference type="Pfam" id="PF19568">
    <property type="entry name" value="Spore_III_AA"/>
    <property type="match status" value="1"/>
</dbReference>
<reference evidence="4 5" key="1">
    <citation type="submission" date="2014-06" db="EMBL/GenBank/DDBJ databases">
        <title>Genome characterization of distinct group I Clostridium botulinum lineages.</title>
        <authorList>
            <person name="Giordani F."/>
            <person name="Anselmo A."/>
            <person name="Fillo S."/>
            <person name="Palozzi A.M."/>
            <person name="Fortunato A."/>
            <person name="Gentile B."/>
            <person name="Ciammaruconi A."/>
            <person name="Anniballi F."/>
            <person name="De Medici D."/>
            <person name="Lista F."/>
        </authorList>
    </citation>
    <scope>NUCLEOTIDE SEQUENCE [LARGE SCALE GENOMIC DNA]</scope>
    <source>
        <strain evidence="4 5">B2 450</strain>
    </source>
</reference>
<dbReference type="SUPFAM" id="SSF52540">
    <property type="entry name" value="P-loop containing nucleoside triphosphate hydrolases"/>
    <property type="match status" value="1"/>
</dbReference>
<evidence type="ECO:0000256" key="2">
    <source>
        <dbReference type="ARBA" id="ARBA00022840"/>
    </source>
</evidence>
<proteinExistence type="predicted"/>
<dbReference type="Gene3D" id="3.40.50.300">
    <property type="entry name" value="P-loop containing nucleotide triphosphate hydrolases"/>
    <property type="match status" value="1"/>
</dbReference>
<dbReference type="Proteomes" id="UP000032250">
    <property type="component" value="Unassembled WGS sequence"/>
</dbReference>
<dbReference type="EMBL" id="JXSU01000007">
    <property type="protein sequence ID" value="KIS23828.1"/>
    <property type="molecule type" value="Genomic_DNA"/>
</dbReference>